<dbReference type="PANTHER" id="PTHR43329">
    <property type="entry name" value="EPOXIDE HYDROLASE"/>
    <property type="match status" value="1"/>
</dbReference>
<dbReference type="Proteomes" id="UP000612585">
    <property type="component" value="Unassembled WGS sequence"/>
</dbReference>
<dbReference type="Gene3D" id="3.40.50.1820">
    <property type="entry name" value="alpha/beta hydrolase"/>
    <property type="match status" value="1"/>
</dbReference>
<keyword evidence="1 3" id="KW-0378">Hydrolase</keyword>
<evidence type="ECO:0000256" key="1">
    <source>
        <dbReference type="ARBA" id="ARBA00022801"/>
    </source>
</evidence>
<keyword evidence="4" id="KW-1185">Reference proteome</keyword>
<dbReference type="GO" id="GO:0016787">
    <property type="term" value="F:hydrolase activity"/>
    <property type="evidence" value="ECO:0007669"/>
    <property type="project" value="UniProtKB-KW"/>
</dbReference>
<evidence type="ECO:0000313" key="3">
    <source>
        <dbReference type="EMBL" id="GIJ61350.1"/>
    </source>
</evidence>
<dbReference type="RefSeq" id="WP_204006215.1">
    <property type="nucleotide sequence ID" value="NZ_BOPG01000065.1"/>
</dbReference>
<protein>
    <submittedName>
        <fullName evidence="3">Epoxide hydrolase</fullName>
    </submittedName>
</protein>
<name>A0A8J3ZGB8_9ACTN</name>
<dbReference type="InterPro" id="IPR000639">
    <property type="entry name" value="Epox_hydrolase-like"/>
</dbReference>
<feature type="domain" description="AB hydrolase-1" evidence="2">
    <location>
        <begin position="22"/>
        <end position="262"/>
    </location>
</feature>
<dbReference type="SUPFAM" id="SSF53474">
    <property type="entry name" value="alpha/beta-Hydrolases"/>
    <property type="match status" value="1"/>
</dbReference>
<evidence type="ECO:0000313" key="4">
    <source>
        <dbReference type="Proteomes" id="UP000612585"/>
    </source>
</evidence>
<dbReference type="InterPro" id="IPR000073">
    <property type="entry name" value="AB_hydrolase_1"/>
</dbReference>
<dbReference type="Pfam" id="PF00561">
    <property type="entry name" value="Abhydrolase_1"/>
    <property type="match status" value="1"/>
</dbReference>
<dbReference type="PRINTS" id="PR00412">
    <property type="entry name" value="EPOXHYDRLASE"/>
</dbReference>
<dbReference type="AlphaFoldDB" id="A0A8J3ZGB8"/>
<dbReference type="InterPro" id="IPR029058">
    <property type="entry name" value="AB_hydrolase_fold"/>
</dbReference>
<sequence length="277" mass="29980">MVEARGFTFEVSVEGPADAAGTVLLLHGFPQNGTMWSAVRPALHAAGLRTVAPDQRGYSPGARPDDPAVYTAAEGTADALAILDALGITGPVHLVGHDWGAIVGWYAAAHHPDRFRTWTAVSVPHQSAVAHALATDEDQRQRSAYIRLFRIPGKAEDTLLEDDGRRLRAIFGDSGLDAADIDRYVAPLLDRAALTGALNWYRGLRRDAPDLPPVTIPTTYVWSDQDLALGRTGAEKCAEYVTGPYEFVELRGVSHWIPDQEPKRLAEAILTRVNSAA</sequence>
<reference evidence="3" key="1">
    <citation type="submission" date="2021-01" db="EMBL/GenBank/DDBJ databases">
        <title>Whole genome shotgun sequence of Virgisporangium aurantiacum NBRC 16421.</title>
        <authorList>
            <person name="Komaki H."/>
            <person name="Tamura T."/>
        </authorList>
    </citation>
    <scope>NUCLEOTIDE SEQUENCE</scope>
    <source>
        <strain evidence="3">NBRC 16421</strain>
    </source>
</reference>
<proteinExistence type="predicted"/>
<evidence type="ECO:0000259" key="2">
    <source>
        <dbReference type="Pfam" id="PF00561"/>
    </source>
</evidence>
<gene>
    <name evidence="3" type="ORF">Vau01_088660</name>
</gene>
<organism evidence="3 4">
    <name type="scientific">Virgisporangium aurantiacum</name>
    <dbReference type="NCBI Taxonomy" id="175570"/>
    <lineage>
        <taxon>Bacteria</taxon>
        <taxon>Bacillati</taxon>
        <taxon>Actinomycetota</taxon>
        <taxon>Actinomycetes</taxon>
        <taxon>Micromonosporales</taxon>
        <taxon>Micromonosporaceae</taxon>
        <taxon>Virgisporangium</taxon>
    </lineage>
</organism>
<dbReference type="EMBL" id="BOPG01000065">
    <property type="protein sequence ID" value="GIJ61350.1"/>
    <property type="molecule type" value="Genomic_DNA"/>
</dbReference>
<comment type="caution">
    <text evidence="3">The sequence shown here is derived from an EMBL/GenBank/DDBJ whole genome shotgun (WGS) entry which is preliminary data.</text>
</comment>
<accession>A0A8J3ZGB8</accession>